<dbReference type="HAMAP" id="MF_00138">
    <property type="entry name" value="GARS"/>
    <property type="match status" value="1"/>
</dbReference>
<dbReference type="GO" id="GO:0008168">
    <property type="term" value="F:methyltransferase activity"/>
    <property type="evidence" value="ECO:0007669"/>
    <property type="project" value="UniProtKB-KW"/>
</dbReference>
<dbReference type="InterPro" id="IPR029063">
    <property type="entry name" value="SAM-dependent_MTases_sf"/>
</dbReference>
<protein>
    <recommendedName>
        <fullName evidence="4 16">Phosphoribosylamine--glycine ligase</fullName>
        <ecNumber evidence="4 16">6.3.4.13</ecNumber>
    </recommendedName>
    <alternativeName>
        <fullName evidence="16">GARS</fullName>
    </alternativeName>
    <alternativeName>
        <fullName evidence="14 16">Glycinamide ribonucleotide synthetase</fullName>
    </alternativeName>
    <alternativeName>
        <fullName evidence="15 16">Phosphoribosylglycinamide synthetase</fullName>
    </alternativeName>
</protein>
<dbReference type="EMBL" id="CP023737">
    <property type="protein sequence ID" value="ATQ67318.1"/>
    <property type="molecule type" value="Genomic_DNA"/>
</dbReference>
<dbReference type="PANTHER" id="PTHR43472">
    <property type="entry name" value="PHOSPHORIBOSYLAMINE--GLYCINE LIGASE"/>
    <property type="match status" value="1"/>
</dbReference>
<dbReference type="SMART" id="SM01209">
    <property type="entry name" value="GARS_A"/>
    <property type="match status" value="1"/>
</dbReference>
<dbReference type="Pfam" id="PF01071">
    <property type="entry name" value="GARS_A"/>
    <property type="match status" value="1"/>
</dbReference>
<accession>A0A2D2CX29</accession>
<comment type="cofactor">
    <cofactor evidence="2">
        <name>Mg(2+)</name>
        <dbReference type="ChEBI" id="CHEBI:18420"/>
    </cofactor>
</comment>
<dbReference type="AlphaFoldDB" id="A0A2D2CX29"/>
<dbReference type="PROSITE" id="PS00184">
    <property type="entry name" value="GARS"/>
    <property type="match status" value="1"/>
</dbReference>
<keyword evidence="11 17" id="KW-0067">ATP-binding</keyword>
<proteinExistence type="inferred from homology"/>
<keyword evidence="12" id="KW-0464">Manganese</keyword>
<gene>
    <name evidence="16" type="primary">purD</name>
    <name evidence="19" type="ORF">CQW49_04980</name>
</gene>
<dbReference type="InterPro" id="IPR007213">
    <property type="entry name" value="Ppm1/Ppm2/Tcmp"/>
</dbReference>
<dbReference type="Gene3D" id="3.30.470.20">
    <property type="entry name" value="ATP-grasp fold, B domain"/>
    <property type="match status" value="1"/>
</dbReference>
<dbReference type="Pfam" id="PF02844">
    <property type="entry name" value="GARS_N"/>
    <property type="match status" value="1"/>
</dbReference>
<evidence type="ECO:0000256" key="7">
    <source>
        <dbReference type="ARBA" id="ARBA00022679"/>
    </source>
</evidence>
<comment type="cofactor">
    <cofactor evidence="1">
        <name>Mn(2+)</name>
        <dbReference type="ChEBI" id="CHEBI:29035"/>
    </cofactor>
</comment>
<dbReference type="InterPro" id="IPR020559">
    <property type="entry name" value="PRibGlycinamide_synth_CS"/>
</dbReference>
<dbReference type="Gene3D" id="3.40.50.20">
    <property type="match status" value="1"/>
</dbReference>
<dbReference type="InterPro" id="IPR011761">
    <property type="entry name" value="ATP-grasp"/>
</dbReference>
<dbReference type="Pfam" id="PF04072">
    <property type="entry name" value="LCM"/>
    <property type="match status" value="1"/>
</dbReference>
<dbReference type="Gene3D" id="3.30.1490.20">
    <property type="entry name" value="ATP-grasp fold, A domain"/>
    <property type="match status" value="1"/>
</dbReference>
<keyword evidence="8" id="KW-0479">Metal-binding</keyword>
<evidence type="ECO:0000259" key="18">
    <source>
        <dbReference type="PROSITE" id="PS50975"/>
    </source>
</evidence>
<evidence type="ECO:0000256" key="4">
    <source>
        <dbReference type="ARBA" id="ARBA00013255"/>
    </source>
</evidence>
<dbReference type="SMART" id="SM01210">
    <property type="entry name" value="GARS_C"/>
    <property type="match status" value="1"/>
</dbReference>
<dbReference type="Gene3D" id="3.90.600.10">
    <property type="entry name" value="Phosphoribosylglycinamide synthetase, C-terminal domain"/>
    <property type="match status" value="1"/>
</dbReference>
<comment type="similarity">
    <text evidence="13 16">Belongs to the GARS family.</text>
</comment>
<organism evidence="19 20">
    <name type="scientific">Methylosinus trichosporium (strain ATCC 35070 / NCIMB 11131 / UNIQEM 75 / OB3b)</name>
    <dbReference type="NCBI Taxonomy" id="595536"/>
    <lineage>
        <taxon>Bacteria</taxon>
        <taxon>Pseudomonadati</taxon>
        <taxon>Pseudomonadota</taxon>
        <taxon>Alphaproteobacteria</taxon>
        <taxon>Hyphomicrobiales</taxon>
        <taxon>Methylocystaceae</taxon>
        <taxon>Methylosinus</taxon>
    </lineage>
</organism>
<dbReference type="InterPro" id="IPR016185">
    <property type="entry name" value="PreATP-grasp_dom_sf"/>
</dbReference>
<evidence type="ECO:0000256" key="9">
    <source>
        <dbReference type="ARBA" id="ARBA00022741"/>
    </source>
</evidence>
<evidence type="ECO:0000256" key="17">
    <source>
        <dbReference type="PROSITE-ProRule" id="PRU00409"/>
    </source>
</evidence>
<dbReference type="KEGG" id="mtw:CQW49_04980"/>
<evidence type="ECO:0000256" key="5">
    <source>
        <dbReference type="ARBA" id="ARBA00022598"/>
    </source>
</evidence>
<reference evidence="20" key="1">
    <citation type="submission" date="2017-10" db="EMBL/GenBank/DDBJ databases">
        <title>Completed PacBio SMRT sequence of Methylosinus trichosporium OB3b reveals presence of a third large plasmid.</title>
        <authorList>
            <person name="Charles T.C."/>
            <person name="Lynch M.D.J."/>
            <person name="Heil J.R."/>
            <person name="Cheng J."/>
        </authorList>
    </citation>
    <scope>NUCLEOTIDE SEQUENCE [LARGE SCALE GENOMIC DNA]</scope>
    <source>
        <strain evidence="20">OB3b</strain>
    </source>
</reference>
<dbReference type="InterPro" id="IPR020562">
    <property type="entry name" value="PRibGlycinamide_synth_N"/>
</dbReference>
<dbReference type="GO" id="GO:0032259">
    <property type="term" value="P:methylation"/>
    <property type="evidence" value="ECO:0007669"/>
    <property type="project" value="UniProtKB-KW"/>
</dbReference>
<dbReference type="GO" id="GO:0046872">
    <property type="term" value="F:metal ion binding"/>
    <property type="evidence" value="ECO:0007669"/>
    <property type="project" value="UniProtKB-KW"/>
</dbReference>
<evidence type="ECO:0000256" key="6">
    <source>
        <dbReference type="ARBA" id="ARBA00022603"/>
    </source>
</evidence>
<evidence type="ECO:0000256" key="11">
    <source>
        <dbReference type="ARBA" id="ARBA00022840"/>
    </source>
</evidence>
<dbReference type="SUPFAM" id="SSF52440">
    <property type="entry name" value="PreATP-grasp domain"/>
    <property type="match status" value="1"/>
</dbReference>
<evidence type="ECO:0000256" key="8">
    <source>
        <dbReference type="ARBA" id="ARBA00022723"/>
    </source>
</evidence>
<dbReference type="PANTHER" id="PTHR43472:SF1">
    <property type="entry name" value="PHOSPHORIBOSYLAMINE--GLYCINE LIGASE, CHLOROPLASTIC"/>
    <property type="match status" value="1"/>
</dbReference>
<dbReference type="UniPathway" id="UPA00074">
    <property type="reaction ID" value="UER00125"/>
</dbReference>
<dbReference type="SUPFAM" id="SSF56059">
    <property type="entry name" value="Glutathione synthetase ATP-binding domain-like"/>
    <property type="match status" value="1"/>
</dbReference>
<dbReference type="STRING" id="595536.GCA_000178815_04163"/>
<evidence type="ECO:0000313" key="20">
    <source>
        <dbReference type="Proteomes" id="UP000230709"/>
    </source>
</evidence>
<dbReference type="GO" id="GO:0005524">
    <property type="term" value="F:ATP binding"/>
    <property type="evidence" value="ECO:0007669"/>
    <property type="project" value="UniProtKB-UniRule"/>
</dbReference>
<dbReference type="FunFam" id="3.90.600.10:FF:000001">
    <property type="entry name" value="Trifunctional purine biosynthetic protein adenosine-3"/>
    <property type="match status" value="1"/>
</dbReference>
<dbReference type="EC" id="6.3.4.13" evidence="4 16"/>
<evidence type="ECO:0000256" key="16">
    <source>
        <dbReference type="HAMAP-Rule" id="MF_00138"/>
    </source>
</evidence>
<evidence type="ECO:0000256" key="12">
    <source>
        <dbReference type="ARBA" id="ARBA00023211"/>
    </source>
</evidence>
<name>A0A2D2CX29_METT3</name>
<evidence type="ECO:0000256" key="2">
    <source>
        <dbReference type="ARBA" id="ARBA00001946"/>
    </source>
</evidence>
<keyword evidence="9 17" id="KW-0547">Nucleotide-binding</keyword>
<evidence type="ECO:0000256" key="10">
    <source>
        <dbReference type="ARBA" id="ARBA00022755"/>
    </source>
</evidence>
<evidence type="ECO:0000256" key="13">
    <source>
        <dbReference type="ARBA" id="ARBA00038345"/>
    </source>
</evidence>
<dbReference type="Pfam" id="PF02843">
    <property type="entry name" value="GARS_C"/>
    <property type="match status" value="1"/>
</dbReference>
<dbReference type="InterPro" id="IPR013815">
    <property type="entry name" value="ATP_grasp_subdomain_1"/>
</dbReference>
<dbReference type="InterPro" id="IPR000115">
    <property type="entry name" value="PRibGlycinamide_synth"/>
</dbReference>
<dbReference type="GO" id="GO:0004637">
    <property type="term" value="F:phosphoribosylamine-glycine ligase activity"/>
    <property type="evidence" value="ECO:0007669"/>
    <property type="project" value="UniProtKB-UniRule"/>
</dbReference>
<dbReference type="InterPro" id="IPR020560">
    <property type="entry name" value="PRibGlycinamide_synth_C-dom"/>
</dbReference>
<dbReference type="SUPFAM" id="SSF51246">
    <property type="entry name" value="Rudiment single hybrid motif"/>
    <property type="match status" value="1"/>
</dbReference>
<keyword evidence="10 16" id="KW-0658">Purine biosynthesis</keyword>
<dbReference type="Gene3D" id="3.40.50.150">
    <property type="entry name" value="Vaccinia Virus protein VP39"/>
    <property type="match status" value="1"/>
</dbReference>
<evidence type="ECO:0000256" key="15">
    <source>
        <dbReference type="ARBA" id="ARBA00042864"/>
    </source>
</evidence>
<dbReference type="PROSITE" id="PS50975">
    <property type="entry name" value="ATP_GRASP"/>
    <property type="match status" value="1"/>
</dbReference>
<keyword evidence="20" id="KW-1185">Reference proteome</keyword>
<comment type="catalytic activity">
    <reaction evidence="16">
        <text>5-phospho-beta-D-ribosylamine + glycine + ATP = N(1)-(5-phospho-beta-D-ribosyl)glycinamide + ADP + phosphate + H(+)</text>
        <dbReference type="Rhea" id="RHEA:17453"/>
        <dbReference type="ChEBI" id="CHEBI:15378"/>
        <dbReference type="ChEBI" id="CHEBI:30616"/>
        <dbReference type="ChEBI" id="CHEBI:43474"/>
        <dbReference type="ChEBI" id="CHEBI:57305"/>
        <dbReference type="ChEBI" id="CHEBI:58681"/>
        <dbReference type="ChEBI" id="CHEBI:143788"/>
        <dbReference type="ChEBI" id="CHEBI:456216"/>
        <dbReference type="EC" id="6.3.4.13"/>
    </reaction>
</comment>
<evidence type="ECO:0000256" key="1">
    <source>
        <dbReference type="ARBA" id="ARBA00001936"/>
    </source>
</evidence>
<dbReference type="FunFam" id="3.40.50.20:FF:000006">
    <property type="entry name" value="Phosphoribosylamine--glycine ligase, chloroplastic"/>
    <property type="match status" value="1"/>
</dbReference>
<dbReference type="NCBIfam" id="TIGR00877">
    <property type="entry name" value="purD"/>
    <property type="match status" value="1"/>
</dbReference>
<keyword evidence="5 16" id="KW-0436">Ligase</keyword>
<dbReference type="Proteomes" id="UP000230709">
    <property type="component" value="Chromosome"/>
</dbReference>
<evidence type="ECO:0000256" key="3">
    <source>
        <dbReference type="ARBA" id="ARBA00005174"/>
    </source>
</evidence>
<evidence type="ECO:0000256" key="14">
    <source>
        <dbReference type="ARBA" id="ARBA00042242"/>
    </source>
</evidence>
<dbReference type="InterPro" id="IPR011054">
    <property type="entry name" value="Rudment_hybrid_motif"/>
</dbReference>
<comment type="pathway">
    <text evidence="3 16">Purine metabolism; IMP biosynthesis via de novo pathway; N(1)-(5-phospho-D-ribosyl)glycinamide from 5-phospho-alpha-D-ribose 1-diphosphate: step 2/2.</text>
</comment>
<dbReference type="GO" id="GO:0009113">
    <property type="term" value="P:purine nucleobase biosynthetic process"/>
    <property type="evidence" value="ECO:0007669"/>
    <property type="project" value="InterPro"/>
</dbReference>
<dbReference type="GO" id="GO:0006189">
    <property type="term" value="P:'de novo' IMP biosynthetic process"/>
    <property type="evidence" value="ECO:0007669"/>
    <property type="project" value="UniProtKB-UniRule"/>
</dbReference>
<keyword evidence="6" id="KW-0489">Methyltransferase</keyword>
<evidence type="ECO:0000313" key="19">
    <source>
        <dbReference type="EMBL" id="ATQ67318.1"/>
    </source>
</evidence>
<sequence>MNVLLIGSGGREHAIALTLARSPSLTRLYIAPGNPGMAEVGKIVALDAADHASVARFCAEQDIGLVVVGPEQPLVDGLADVLRTAGVAVFGPSKAAARLEGSKGFVKDLCRAHAIPTADYARFSDKDAALAHVRSHGAPIVVKADGLAAGKGVVVAETLEEAERAVEAMFAGAFGASGAEVVIEEKLEGEELSFFAICDGARALPFASAQDHKRVGESDTGPNTGGMGAYSPAPAATAEVEAQIMSRIVAPTLAAMREMGAPFSGVLFAGLMLTRDGPKLIEFNVRFGDPETQAMLPRLEDDLLELMRAAAAGALPTRRPRFSPRVALTVVLAARGYPGTPLTGTEIRGLERAGALEGVVVTHAGTRRDGARLLAAGGRVLNVTALADTVSEAQRRAYAGVDAIDWPEGFCRRDIGWRAAARERAGADKITPALAGVPETMLWTLHNRAGEAMRSDGVLKDAKTLEIYRALDYDYEGAFGPATPSHAARAAFFDEELRGFLATHPDGVIVNLGEGLETHRYRVGGADALWITVDLPESIAIRERFIAPDDHHLHIAMSALDRRWFDAVPPGRPVYITAQGLLMYLPPQEVASLIADMAQRFPGASFCFDHVPRWLSKQTLEGYKPGPNFTVPHMPWGLNRSEIAPALRDWAGIEQVETFDYRLYRGWRGLIFGWLSQLPFARERLPAITRAAFL</sequence>
<feature type="domain" description="ATP-grasp" evidence="18">
    <location>
        <begin position="107"/>
        <end position="312"/>
    </location>
</feature>
<keyword evidence="7" id="KW-0808">Transferase</keyword>
<dbReference type="SUPFAM" id="SSF53335">
    <property type="entry name" value="S-adenosyl-L-methionine-dependent methyltransferases"/>
    <property type="match status" value="1"/>
</dbReference>
<dbReference type="InterPro" id="IPR037123">
    <property type="entry name" value="PRibGlycinamide_synth_C_sf"/>
</dbReference>
<dbReference type="InterPro" id="IPR020561">
    <property type="entry name" value="PRibGlycinamid_synth_ATP-grasp"/>
</dbReference>